<dbReference type="AlphaFoldDB" id="A0A0V0R8L9"/>
<dbReference type="Proteomes" id="UP000054937">
    <property type="component" value="Unassembled WGS sequence"/>
</dbReference>
<dbReference type="SUPFAM" id="SSF103506">
    <property type="entry name" value="Mitochondrial carrier"/>
    <property type="match status" value="1"/>
</dbReference>
<comment type="similarity">
    <text evidence="2">Belongs to the mitochondrial carrier (TC 2.A.29) family.</text>
</comment>
<reference evidence="9 10" key="1">
    <citation type="journal article" date="2015" name="Sci. Rep.">
        <title>Genome of the facultative scuticociliatosis pathogen Pseudocohnilembus persalinus provides insight into its virulence through horizontal gene transfer.</title>
        <authorList>
            <person name="Xiong J."/>
            <person name="Wang G."/>
            <person name="Cheng J."/>
            <person name="Tian M."/>
            <person name="Pan X."/>
            <person name="Warren A."/>
            <person name="Jiang C."/>
            <person name="Yuan D."/>
            <person name="Miao W."/>
        </authorList>
    </citation>
    <scope>NUCLEOTIDE SEQUENCE [LARGE SCALE GENOMIC DNA]</scope>
    <source>
        <strain evidence="9">36N120E</strain>
    </source>
</reference>
<sequence>MANTVGPILGQLSDVWNSLTQDSVLESLTEFKGGQQQHNSWHVKYLRSEKDRVNNEYLALEKRFREEPEILDLANDNLLRLTVLAGFDRLVTLRQSLEVLKHRFILPKSNTGAFQEIANQGLRNGIFKGALLNAAQFLGVQYNTLLWARGCDFTTQLIASSVFEAFFHPLDTVKTILQADATGEFKGALDVIGRVTGGNSNFPHLFRGLTFKLAYNAFFLAHLRNFYEDSNWKYVTTPLWLLSYGFLAIKTRLQVAGTALSYQDYLAVCEKGAERGLYRGLVPFAAVNLLFSWQIYGLYSPAAQDKQVNSLRTKLQTHFSSPLSEERWV</sequence>
<evidence type="ECO:0000256" key="7">
    <source>
        <dbReference type="ARBA" id="ARBA00023136"/>
    </source>
</evidence>
<keyword evidence="6" id="KW-1133">Transmembrane helix</keyword>
<evidence type="ECO:0000313" key="9">
    <source>
        <dbReference type="EMBL" id="KRX10817.1"/>
    </source>
</evidence>
<dbReference type="InParanoid" id="A0A0V0R8L9"/>
<organism evidence="9 10">
    <name type="scientific">Pseudocohnilembus persalinus</name>
    <name type="common">Ciliate</name>
    <dbReference type="NCBI Taxonomy" id="266149"/>
    <lineage>
        <taxon>Eukaryota</taxon>
        <taxon>Sar</taxon>
        <taxon>Alveolata</taxon>
        <taxon>Ciliophora</taxon>
        <taxon>Intramacronucleata</taxon>
        <taxon>Oligohymenophorea</taxon>
        <taxon>Scuticociliatia</taxon>
        <taxon>Philasterida</taxon>
        <taxon>Pseudocohnilembidae</taxon>
        <taxon>Pseudocohnilembus</taxon>
    </lineage>
</organism>
<accession>A0A0V0R8L9</accession>
<evidence type="ECO:0000256" key="8">
    <source>
        <dbReference type="PROSITE-ProRule" id="PRU00282"/>
    </source>
</evidence>
<dbReference type="InterPro" id="IPR018108">
    <property type="entry name" value="MCP_transmembrane"/>
</dbReference>
<evidence type="ECO:0000313" key="10">
    <source>
        <dbReference type="Proteomes" id="UP000054937"/>
    </source>
</evidence>
<evidence type="ECO:0000256" key="5">
    <source>
        <dbReference type="ARBA" id="ARBA00022737"/>
    </source>
</evidence>
<dbReference type="Gene3D" id="1.50.40.10">
    <property type="entry name" value="Mitochondrial carrier domain"/>
    <property type="match status" value="1"/>
</dbReference>
<evidence type="ECO:0000256" key="6">
    <source>
        <dbReference type="ARBA" id="ARBA00022989"/>
    </source>
</evidence>
<keyword evidence="10" id="KW-1185">Reference proteome</keyword>
<dbReference type="PROSITE" id="PS50920">
    <property type="entry name" value="SOLCAR"/>
    <property type="match status" value="1"/>
</dbReference>
<dbReference type="GO" id="GO:0016020">
    <property type="term" value="C:membrane"/>
    <property type="evidence" value="ECO:0007669"/>
    <property type="project" value="UniProtKB-SubCell"/>
</dbReference>
<name>A0A0V0R8L9_PSEPJ</name>
<dbReference type="OMA" id="LTFKLAY"/>
<keyword evidence="7 8" id="KW-0472">Membrane</keyword>
<comment type="caution">
    <text evidence="9">The sequence shown here is derived from an EMBL/GenBank/DDBJ whole genome shotgun (WGS) entry which is preliminary data.</text>
</comment>
<gene>
    <name evidence="9" type="ORF">PPERSA_00987</name>
</gene>
<feature type="repeat" description="Solcar" evidence="8">
    <location>
        <begin position="147"/>
        <end position="233"/>
    </location>
</feature>
<comment type="subcellular location">
    <subcellularLocation>
        <location evidence="1">Membrane</location>
        <topology evidence="1">Multi-pass membrane protein</topology>
    </subcellularLocation>
</comment>
<evidence type="ECO:0000256" key="2">
    <source>
        <dbReference type="ARBA" id="ARBA00006375"/>
    </source>
</evidence>
<dbReference type="EMBL" id="LDAU01000019">
    <property type="protein sequence ID" value="KRX10817.1"/>
    <property type="molecule type" value="Genomic_DNA"/>
</dbReference>
<dbReference type="OrthoDB" id="282983at2759"/>
<evidence type="ECO:0000256" key="3">
    <source>
        <dbReference type="ARBA" id="ARBA00022448"/>
    </source>
</evidence>
<dbReference type="PANTHER" id="PTHR45667">
    <property type="entry name" value="S-ADENOSYLMETHIONINE MITOCHONDRIAL CARRIER PROTEIN"/>
    <property type="match status" value="1"/>
</dbReference>
<protein>
    <submittedName>
        <fullName evidence="9">Mitochondrial carrier domain</fullName>
    </submittedName>
</protein>
<evidence type="ECO:0000256" key="1">
    <source>
        <dbReference type="ARBA" id="ARBA00004141"/>
    </source>
</evidence>
<evidence type="ECO:0000256" key="4">
    <source>
        <dbReference type="ARBA" id="ARBA00022692"/>
    </source>
</evidence>
<proteinExistence type="inferred from homology"/>
<dbReference type="InterPro" id="IPR023395">
    <property type="entry name" value="MCP_dom_sf"/>
</dbReference>
<keyword evidence="3" id="KW-0813">Transport</keyword>
<keyword evidence="4 8" id="KW-0812">Transmembrane</keyword>
<keyword evidence="5" id="KW-0677">Repeat</keyword>